<organism evidence="2 3">
    <name type="scientific">Zopfia rhizophila CBS 207.26</name>
    <dbReference type="NCBI Taxonomy" id="1314779"/>
    <lineage>
        <taxon>Eukaryota</taxon>
        <taxon>Fungi</taxon>
        <taxon>Dikarya</taxon>
        <taxon>Ascomycota</taxon>
        <taxon>Pezizomycotina</taxon>
        <taxon>Dothideomycetes</taxon>
        <taxon>Dothideomycetes incertae sedis</taxon>
        <taxon>Zopfiaceae</taxon>
        <taxon>Zopfia</taxon>
    </lineage>
</organism>
<sequence>IQWGELYYDILKNKTVLHMAWKDVQVALFASTVAKPEGTIDRERKRPSKTSTNAHYTRVVFGILAVKVLTIPLFIALYNHFMNDVDRFDQCTSY</sequence>
<proteinExistence type="predicted"/>
<reference evidence="2" key="1">
    <citation type="journal article" date="2020" name="Stud. Mycol.">
        <title>101 Dothideomycetes genomes: a test case for predicting lifestyles and emergence of pathogens.</title>
        <authorList>
            <person name="Haridas S."/>
            <person name="Albert R."/>
            <person name="Binder M."/>
            <person name="Bloem J."/>
            <person name="Labutti K."/>
            <person name="Salamov A."/>
            <person name="Andreopoulos B."/>
            <person name="Baker S."/>
            <person name="Barry K."/>
            <person name="Bills G."/>
            <person name="Bluhm B."/>
            <person name="Cannon C."/>
            <person name="Castanera R."/>
            <person name="Culley D."/>
            <person name="Daum C."/>
            <person name="Ezra D."/>
            <person name="Gonzalez J."/>
            <person name="Henrissat B."/>
            <person name="Kuo A."/>
            <person name="Liang C."/>
            <person name="Lipzen A."/>
            <person name="Lutzoni F."/>
            <person name="Magnuson J."/>
            <person name="Mondo S."/>
            <person name="Nolan M."/>
            <person name="Ohm R."/>
            <person name="Pangilinan J."/>
            <person name="Park H.-J."/>
            <person name="Ramirez L."/>
            <person name="Alfaro M."/>
            <person name="Sun H."/>
            <person name="Tritt A."/>
            <person name="Yoshinaga Y."/>
            <person name="Zwiers L.-H."/>
            <person name="Turgeon B."/>
            <person name="Goodwin S."/>
            <person name="Spatafora J."/>
            <person name="Crous P."/>
            <person name="Grigoriev I."/>
        </authorList>
    </citation>
    <scope>NUCLEOTIDE SEQUENCE</scope>
    <source>
        <strain evidence="2">CBS 207.26</strain>
    </source>
</reference>
<keyword evidence="1" id="KW-1133">Transmembrane helix</keyword>
<evidence type="ECO:0008006" key="4">
    <source>
        <dbReference type="Google" id="ProtNLM"/>
    </source>
</evidence>
<evidence type="ECO:0000313" key="2">
    <source>
        <dbReference type="EMBL" id="KAF2178252.1"/>
    </source>
</evidence>
<keyword evidence="1" id="KW-0812">Transmembrane</keyword>
<keyword evidence="1" id="KW-0472">Membrane</keyword>
<dbReference type="OrthoDB" id="3938054at2759"/>
<dbReference type="AlphaFoldDB" id="A0A6A6DIL1"/>
<accession>A0A6A6DIL1</accession>
<protein>
    <recommendedName>
        <fullName evidence="4">PiggyBac transposable element-derived protein domain-containing protein</fullName>
    </recommendedName>
</protein>
<evidence type="ECO:0000256" key="1">
    <source>
        <dbReference type="SAM" id="Phobius"/>
    </source>
</evidence>
<feature type="non-terminal residue" evidence="2">
    <location>
        <position position="1"/>
    </location>
</feature>
<gene>
    <name evidence="2" type="ORF">K469DRAFT_529187</name>
</gene>
<keyword evidence="3" id="KW-1185">Reference proteome</keyword>
<dbReference type="EMBL" id="ML994676">
    <property type="protein sequence ID" value="KAF2178252.1"/>
    <property type="molecule type" value="Genomic_DNA"/>
</dbReference>
<evidence type="ECO:0000313" key="3">
    <source>
        <dbReference type="Proteomes" id="UP000800200"/>
    </source>
</evidence>
<dbReference type="Proteomes" id="UP000800200">
    <property type="component" value="Unassembled WGS sequence"/>
</dbReference>
<feature type="non-terminal residue" evidence="2">
    <location>
        <position position="94"/>
    </location>
</feature>
<name>A0A6A6DIL1_9PEZI</name>
<feature type="transmembrane region" description="Helical" evidence="1">
    <location>
        <begin position="56"/>
        <end position="78"/>
    </location>
</feature>